<evidence type="ECO:0000313" key="2">
    <source>
        <dbReference type="EMBL" id="KAJ1175845.1"/>
    </source>
</evidence>
<accession>A0AAV7THW4</accession>
<organism evidence="2 3">
    <name type="scientific">Pleurodeles waltl</name>
    <name type="common">Iberian ribbed newt</name>
    <dbReference type="NCBI Taxonomy" id="8319"/>
    <lineage>
        <taxon>Eukaryota</taxon>
        <taxon>Metazoa</taxon>
        <taxon>Chordata</taxon>
        <taxon>Craniata</taxon>
        <taxon>Vertebrata</taxon>
        <taxon>Euteleostomi</taxon>
        <taxon>Amphibia</taxon>
        <taxon>Batrachia</taxon>
        <taxon>Caudata</taxon>
        <taxon>Salamandroidea</taxon>
        <taxon>Salamandridae</taxon>
        <taxon>Pleurodelinae</taxon>
        <taxon>Pleurodeles</taxon>
    </lineage>
</organism>
<comment type="caution">
    <text evidence="2">The sequence shown here is derived from an EMBL/GenBank/DDBJ whole genome shotgun (WGS) entry which is preliminary data.</text>
</comment>
<proteinExistence type="predicted"/>
<evidence type="ECO:0000256" key="1">
    <source>
        <dbReference type="SAM" id="MobiDB-lite"/>
    </source>
</evidence>
<name>A0AAV7THW4_PLEWA</name>
<gene>
    <name evidence="2" type="ORF">NDU88_001130</name>
</gene>
<evidence type="ECO:0000313" key="3">
    <source>
        <dbReference type="Proteomes" id="UP001066276"/>
    </source>
</evidence>
<feature type="region of interest" description="Disordered" evidence="1">
    <location>
        <begin position="84"/>
        <end position="105"/>
    </location>
</feature>
<dbReference type="EMBL" id="JANPWB010000006">
    <property type="protein sequence ID" value="KAJ1175845.1"/>
    <property type="molecule type" value="Genomic_DNA"/>
</dbReference>
<feature type="compositionally biased region" description="Basic and acidic residues" evidence="1">
    <location>
        <begin position="86"/>
        <end position="96"/>
    </location>
</feature>
<dbReference type="Proteomes" id="UP001066276">
    <property type="component" value="Chromosome 3_2"/>
</dbReference>
<keyword evidence="3" id="KW-1185">Reference proteome</keyword>
<dbReference type="AlphaFoldDB" id="A0AAV7THW4"/>
<protein>
    <submittedName>
        <fullName evidence="2">Uncharacterized protein</fullName>
    </submittedName>
</protein>
<reference evidence="2" key="1">
    <citation type="journal article" date="2022" name="bioRxiv">
        <title>Sequencing and chromosome-scale assembly of the giantPleurodeles waltlgenome.</title>
        <authorList>
            <person name="Brown T."/>
            <person name="Elewa A."/>
            <person name="Iarovenko S."/>
            <person name="Subramanian E."/>
            <person name="Araus A.J."/>
            <person name="Petzold A."/>
            <person name="Susuki M."/>
            <person name="Suzuki K.-i.T."/>
            <person name="Hayashi T."/>
            <person name="Toyoda A."/>
            <person name="Oliveira C."/>
            <person name="Osipova E."/>
            <person name="Leigh N.D."/>
            <person name="Simon A."/>
            <person name="Yun M.H."/>
        </authorList>
    </citation>
    <scope>NUCLEOTIDE SEQUENCE</scope>
    <source>
        <strain evidence="2">20211129_DDA</strain>
        <tissue evidence="2">Liver</tissue>
    </source>
</reference>
<sequence>MPPELARPVQNQAAASQEQWLSPRVAGLRVEGCHRPACVCDAAESGNSKLWSTLWRQSWGLAITPGELYWRASPWHLLSEGTSLHSDSEPLARNEADGSPGWPPACPETRAAPSYAWNQIQGGFYTVGLNLQKGQRIEA</sequence>